<dbReference type="GO" id="GO:0008270">
    <property type="term" value="F:zinc ion binding"/>
    <property type="evidence" value="ECO:0007669"/>
    <property type="project" value="UniProtKB-KW"/>
</dbReference>
<evidence type="ECO:0000259" key="3">
    <source>
        <dbReference type="PROSITE" id="PS50966"/>
    </source>
</evidence>
<evidence type="ECO:0000256" key="2">
    <source>
        <dbReference type="SAM" id="MobiDB-lite"/>
    </source>
</evidence>
<keyword evidence="1" id="KW-0479">Metal-binding</keyword>
<proteinExistence type="predicted"/>
<keyword evidence="5" id="KW-1185">Reference proteome</keyword>
<reference evidence="4 5" key="1">
    <citation type="submission" date="2019-04" db="EMBL/GenBank/DDBJ databases">
        <title>Natronomonas sp. F20-122 a newhaloarchaeon isolated from a saline saltern of Isla Bacuta, Huelva, Spain.</title>
        <authorList>
            <person name="Duran-Viseras A."/>
            <person name="Sanchez-Porro C."/>
            <person name="Ventosa A."/>
        </authorList>
    </citation>
    <scope>NUCLEOTIDE SEQUENCE [LARGE SCALE GENOMIC DNA]</scope>
    <source>
        <strain evidence="4 5">F20-122</strain>
    </source>
</reference>
<dbReference type="RefSeq" id="WP_137275247.1">
    <property type="nucleotide sequence ID" value="NZ_QKNX01000001.1"/>
</dbReference>
<dbReference type="Proteomes" id="UP000308037">
    <property type="component" value="Unassembled WGS sequence"/>
</dbReference>
<protein>
    <submittedName>
        <fullName evidence="4">SWIM zinc finger family protein</fullName>
    </submittedName>
</protein>
<comment type="caution">
    <text evidence="4">The sequence shown here is derived from an EMBL/GenBank/DDBJ whole genome shotgun (WGS) entry which is preliminary data.</text>
</comment>
<dbReference type="AlphaFoldDB" id="A0A4U5JJL8"/>
<evidence type="ECO:0000313" key="5">
    <source>
        <dbReference type="Proteomes" id="UP000308037"/>
    </source>
</evidence>
<gene>
    <name evidence="4" type="ORF">DM868_02360</name>
</gene>
<feature type="compositionally biased region" description="Basic and acidic residues" evidence="2">
    <location>
        <begin position="11"/>
        <end position="24"/>
    </location>
</feature>
<organism evidence="4 5">
    <name type="scientific">Natronomonas salsuginis</name>
    <dbReference type="NCBI Taxonomy" id="2217661"/>
    <lineage>
        <taxon>Archaea</taxon>
        <taxon>Methanobacteriati</taxon>
        <taxon>Methanobacteriota</taxon>
        <taxon>Stenosarchaea group</taxon>
        <taxon>Halobacteria</taxon>
        <taxon>Halobacteriales</taxon>
        <taxon>Natronomonadaceae</taxon>
        <taxon>Natronomonas</taxon>
    </lineage>
</organism>
<sequence>MTASRPLNFTAEREQETTSFERADPTASLIEQRSPQSWTVSLPDGDGTHHVTLIQDYGVYIGRCTCEGFQYNEGPCAHLCTIRKADTIGYPDVNGTPVSIERVNRDLDDELADHHDDMETVRADGARRIRR</sequence>
<name>A0A4U5JJL8_9EURY</name>
<dbReference type="Pfam" id="PF04434">
    <property type="entry name" value="SWIM"/>
    <property type="match status" value="1"/>
</dbReference>
<feature type="domain" description="SWIM-type" evidence="3">
    <location>
        <begin position="49"/>
        <end position="87"/>
    </location>
</feature>
<evidence type="ECO:0000313" key="4">
    <source>
        <dbReference type="EMBL" id="TKR27947.1"/>
    </source>
</evidence>
<dbReference type="EMBL" id="QKNX01000001">
    <property type="protein sequence ID" value="TKR27947.1"/>
    <property type="molecule type" value="Genomic_DNA"/>
</dbReference>
<accession>A0A4U5JJL8</accession>
<feature type="region of interest" description="Disordered" evidence="2">
    <location>
        <begin position="1"/>
        <end position="45"/>
    </location>
</feature>
<keyword evidence="1" id="KW-0863">Zinc-finger</keyword>
<evidence type="ECO:0000256" key="1">
    <source>
        <dbReference type="PROSITE-ProRule" id="PRU00325"/>
    </source>
</evidence>
<dbReference type="InterPro" id="IPR007527">
    <property type="entry name" value="Znf_SWIM"/>
</dbReference>
<dbReference type="OrthoDB" id="318346at2157"/>
<feature type="compositionally biased region" description="Polar residues" evidence="2">
    <location>
        <begin position="29"/>
        <end position="40"/>
    </location>
</feature>
<dbReference type="PROSITE" id="PS50966">
    <property type="entry name" value="ZF_SWIM"/>
    <property type="match status" value="1"/>
</dbReference>
<keyword evidence="1" id="KW-0862">Zinc</keyword>